<proteinExistence type="inferred from homology"/>
<evidence type="ECO:0000256" key="1">
    <source>
        <dbReference type="ARBA" id="ARBA00002860"/>
    </source>
</evidence>
<sequence>MKAAESRKSNLYCDRDFYRAGLRGKKLIALLVCVAIMWLLAIINLLCNILLLIFLKLSQQGMESLQFGQDSNGEPVVQFTNSETHLEHIVSGTGTVAGYQGATLDIEAERLVLQADASGAFPVSIVLDDGQVQIQNCNNFLVRRIDSGETLFNAMRPAFPLQKNIKKIATKIVKTKKVRAPVDSSIRLDVDNLSFRGNEGTAFRSRAFRLNAAHSISLKTGASGVLNFSALNGMLLSRAIDLPLSPSPSLKADVLGEQALRQ</sequence>
<dbReference type="InterPro" id="IPR027659">
    <property type="entry name" value="Sgcb"/>
</dbReference>
<keyword evidence="17" id="KW-1185">Reference proteome</keyword>
<evidence type="ECO:0000256" key="6">
    <source>
        <dbReference type="ARBA" id="ARBA00022475"/>
    </source>
</evidence>
<keyword evidence="8 16" id="KW-0812">Transmembrane</keyword>
<keyword evidence="12" id="KW-1015">Disulfide bond</keyword>
<keyword evidence="6" id="KW-1003">Cell membrane</keyword>
<reference evidence="18" key="1">
    <citation type="submission" date="2019-12" db="UniProtKB">
        <authorList>
            <consortium name="WormBaseParasite"/>
        </authorList>
    </citation>
    <scope>IDENTIFICATION</scope>
</reference>
<comment type="subcellular location">
    <subcellularLocation>
        <location evidence="3">Cell membrane</location>
        <location evidence="3">Sarcolemma</location>
        <topology evidence="3">Single-pass type II membrane protein</topology>
    </subcellularLocation>
    <subcellularLocation>
        <location evidence="2">Cytoplasm</location>
        <location evidence="2">Cytoskeleton</location>
    </subcellularLocation>
</comment>
<dbReference type="PANTHER" id="PTHR21142">
    <property type="entry name" value="SARCOGLYCANS"/>
    <property type="match status" value="1"/>
</dbReference>
<feature type="transmembrane region" description="Helical" evidence="16">
    <location>
        <begin position="27"/>
        <end position="55"/>
    </location>
</feature>
<comment type="function">
    <text evidence="1">Component of the sarcoglycan complex, a subcomplex of the dystrophin-glycoprotein complex which forms a link between the F-actin cytoskeleton and the extracellular matrix.</text>
</comment>
<name>A0A5S6QST8_TRIMR</name>
<evidence type="ECO:0000256" key="15">
    <source>
        <dbReference type="ARBA" id="ARBA00026041"/>
    </source>
</evidence>
<keyword evidence="10 16" id="KW-1133">Transmembrane helix</keyword>
<evidence type="ECO:0000256" key="13">
    <source>
        <dbReference type="ARBA" id="ARBA00023180"/>
    </source>
</evidence>
<dbReference type="AlphaFoldDB" id="A0A5S6QST8"/>
<evidence type="ECO:0000256" key="8">
    <source>
        <dbReference type="ARBA" id="ARBA00022692"/>
    </source>
</evidence>
<accession>A0A5S6QST8</accession>
<dbReference type="GO" id="GO:0005856">
    <property type="term" value="C:cytoskeleton"/>
    <property type="evidence" value="ECO:0007669"/>
    <property type="project" value="UniProtKB-SubCell"/>
</dbReference>
<evidence type="ECO:0000256" key="16">
    <source>
        <dbReference type="SAM" id="Phobius"/>
    </source>
</evidence>
<comment type="similarity">
    <text evidence="4">Belongs to the sarcoglycan beta/delta/gamma/zeta family.</text>
</comment>
<organism evidence="17 18">
    <name type="scientific">Trichuris muris</name>
    <name type="common">Mouse whipworm</name>
    <dbReference type="NCBI Taxonomy" id="70415"/>
    <lineage>
        <taxon>Eukaryota</taxon>
        <taxon>Metazoa</taxon>
        <taxon>Ecdysozoa</taxon>
        <taxon>Nematoda</taxon>
        <taxon>Enoplea</taxon>
        <taxon>Dorylaimia</taxon>
        <taxon>Trichinellida</taxon>
        <taxon>Trichuridae</taxon>
        <taxon>Trichuris</taxon>
    </lineage>
</organism>
<evidence type="ECO:0000256" key="7">
    <source>
        <dbReference type="ARBA" id="ARBA00022490"/>
    </source>
</evidence>
<evidence type="ECO:0000313" key="18">
    <source>
        <dbReference type="WBParaSite" id="TMUE_2000009967.1"/>
    </source>
</evidence>
<dbReference type="GO" id="GO:0016012">
    <property type="term" value="C:sarcoglycan complex"/>
    <property type="evidence" value="ECO:0007669"/>
    <property type="project" value="InterPro"/>
</dbReference>
<dbReference type="GO" id="GO:0042383">
    <property type="term" value="C:sarcolemma"/>
    <property type="evidence" value="ECO:0007669"/>
    <property type="project" value="UniProtKB-SubCell"/>
</dbReference>
<dbReference type="PANTHER" id="PTHR21142:SF2">
    <property type="entry name" value="BETA-SARCOGLYCAN"/>
    <property type="match status" value="1"/>
</dbReference>
<keyword evidence="11 16" id="KW-0472">Membrane</keyword>
<evidence type="ECO:0000256" key="5">
    <source>
        <dbReference type="ARBA" id="ARBA00015329"/>
    </source>
</evidence>
<evidence type="ECO:0000256" key="9">
    <source>
        <dbReference type="ARBA" id="ARBA00022968"/>
    </source>
</evidence>
<keyword evidence="13" id="KW-0325">Glycoprotein</keyword>
<keyword evidence="7" id="KW-0963">Cytoplasm</keyword>
<dbReference type="WBParaSite" id="TMUE_2000009967.1">
    <property type="protein sequence ID" value="TMUE_2000009967.1"/>
    <property type="gene ID" value="WBGene00294366"/>
</dbReference>
<evidence type="ECO:0000256" key="14">
    <source>
        <dbReference type="ARBA" id="ARBA00023212"/>
    </source>
</evidence>
<dbReference type="GO" id="GO:0007517">
    <property type="term" value="P:muscle organ development"/>
    <property type="evidence" value="ECO:0007669"/>
    <property type="project" value="InterPro"/>
</dbReference>
<dbReference type="Proteomes" id="UP000046395">
    <property type="component" value="Unassembled WGS sequence"/>
</dbReference>
<evidence type="ECO:0000256" key="2">
    <source>
        <dbReference type="ARBA" id="ARBA00004245"/>
    </source>
</evidence>
<protein>
    <recommendedName>
        <fullName evidence="5">Beta-sarcoglycan</fullName>
    </recommendedName>
</protein>
<evidence type="ECO:0000256" key="11">
    <source>
        <dbReference type="ARBA" id="ARBA00023136"/>
    </source>
</evidence>
<evidence type="ECO:0000256" key="10">
    <source>
        <dbReference type="ARBA" id="ARBA00022989"/>
    </source>
</evidence>
<dbReference type="Pfam" id="PF04790">
    <property type="entry name" value="Sarcoglycan_1"/>
    <property type="match status" value="1"/>
</dbReference>
<evidence type="ECO:0000313" key="17">
    <source>
        <dbReference type="Proteomes" id="UP000046395"/>
    </source>
</evidence>
<comment type="subunit">
    <text evidence="15">Cross-link to form 2 major subcomplexes: one consisting of SGCB, SGCD and SGCG and the other consisting of SGCB and SGCD. The association between SGCB and SGCG is particularly strong while SGCA is loosely associated with the other sarcoglycans.</text>
</comment>
<evidence type="ECO:0000256" key="3">
    <source>
        <dbReference type="ARBA" id="ARBA00004274"/>
    </source>
</evidence>
<keyword evidence="14" id="KW-0206">Cytoskeleton</keyword>
<keyword evidence="9" id="KW-0735">Signal-anchor</keyword>
<evidence type="ECO:0000256" key="12">
    <source>
        <dbReference type="ARBA" id="ARBA00023157"/>
    </source>
</evidence>
<dbReference type="STRING" id="70415.A0A5S6QST8"/>
<evidence type="ECO:0000256" key="4">
    <source>
        <dbReference type="ARBA" id="ARBA00007574"/>
    </source>
</evidence>
<dbReference type="InterPro" id="IPR006875">
    <property type="entry name" value="Sarcoglycan"/>
</dbReference>